<dbReference type="Gene3D" id="3.40.50.850">
    <property type="entry name" value="Isochorismatase-like"/>
    <property type="match status" value="1"/>
</dbReference>
<evidence type="ECO:0000259" key="3">
    <source>
        <dbReference type="Pfam" id="PF00857"/>
    </source>
</evidence>
<evidence type="ECO:0000313" key="5">
    <source>
        <dbReference type="Proteomes" id="UP001152755"/>
    </source>
</evidence>
<reference evidence="4" key="1">
    <citation type="submission" date="2022-08" db="EMBL/GenBank/DDBJ databases">
        <title>Genome analysis of Corynebacteriales strain.</title>
        <authorList>
            <person name="Lee S.D."/>
        </authorList>
    </citation>
    <scope>NUCLEOTIDE SEQUENCE</scope>
    <source>
        <strain evidence="4">D3-21</strain>
    </source>
</reference>
<dbReference type="Proteomes" id="UP001152755">
    <property type="component" value="Unassembled WGS sequence"/>
</dbReference>
<feature type="domain" description="Isochorismatase-like" evidence="3">
    <location>
        <begin position="30"/>
        <end position="185"/>
    </location>
</feature>
<dbReference type="InterPro" id="IPR050272">
    <property type="entry name" value="Isochorismatase-like_hydrls"/>
</dbReference>
<dbReference type="Pfam" id="PF00857">
    <property type="entry name" value="Isochorismatase"/>
    <property type="match status" value="1"/>
</dbReference>
<gene>
    <name evidence="4" type="ORF">NVS88_07895</name>
</gene>
<keyword evidence="1 4" id="KW-0378">Hydrolase</keyword>
<dbReference type="CDD" id="cd00431">
    <property type="entry name" value="cysteine_hydrolases"/>
    <property type="match status" value="1"/>
</dbReference>
<sequence>MTSRPAPTRAALMRTAPTRGAPADPTPTCTALVEIDFQHWIIALAHDSAVVDRAVAARDRFRRAGASIVCTRYASTDPADPMRSDLSGHGASFHRALAPGDGDLVLTKYARDIFANPDLHANLRLRGVTDVVLSGIATEHGVALAARSAREHGYRVSVVADACAGTTREAHRRTLAELADEGISVI</sequence>
<dbReference type="RefSeq" id="WP_332519619.1">
    <property type="nucleotide sequence ID" value="NZ_JANRHA010000004.1"/>
</dbReference>
<dbReference type="InterPro" id="IPR036380">
    <property type="entry name" value="Isochorismatase-like_sf"/>
</dbReference>
<dbReference type="EMBL" id="JANRHA010000004">
    <property type="protein sequence ID" value="MDG3014478.1"/>
    <property type="molecule type" value="Genomic_DNA"/>
</dbReference>
<dbReference type="GO" id="GO:0016787">
    <property type="term" value="F:hydrolase activity"/>
    <property type="evidence" value="ECO:0007669"/>
    <property type="project" value="UniProtKB-KW"/>
</dbReference>
<evidence type="ECO:0000256" key="1">
    <source>
        <dbReference type="ARBA" id="ARBA00022801"/>
    </source>
</evidence>
<evidence type="ECO:0000256" key="2">
    <source>
        <dbReference type="SAM" id="MobiDB-lite"/>
    </source>
</evidence>
<dbReference type="PANTHER" id="PTHR43540">
    <property type="entry name" value="PEROXYUREIDOACRYLATE/UREIDOACRYLATE AMIDOHYDROLASE-RELATED"/>
    <property type="match status" value="1"/>
</dbReference>
<comment type="caution">
    <text evidence="4">The sequence shown here is derived from an EMBL/GenBank/DDBJ whole genome shotgun (WGS) entry which is preliminary data.</text>
</comment>
<name>A0A9X4M3C9_9ACTN</name>
<dbReference type="SUPFAM" id="SSF52499">
    <property type="entry name" value="Isochorismatase-like hydrolases"/>
    <property type="match status" value="1"/>
</dbReference>
<organism evidence="4 5">
    <name type="scientific">Speluncibacter jeojiensis</name>
    <dbReference type="NCBI Taxonomy" id="2710754"/>
    <lineage>
        <taxon>Bacteria</taxon>
        <taxon>Bacillati</taxon>
        <taxon>Actinomycetota</taxon>
        <taxon>Actinomycetes</taxon>
        <taxon>Mycobacteriales</taxon>
        <taxon>Speluncibacteraceae</taxon>
        <taxon>Speluncibacter</taxon>
    </lineage>
</organism>
<evidence type="ECO:0000313" key="4">
    <source>
        <dbReference type="EMBL" id="MDG3014478.1"/>
    </source>
</evidence>
<accession>A0A9X4M3C9</accession>
<proteinExistence type="predicted"/>
<dbReference type="InterPro" id="IPR000868">
    <property type="entry name" value="Isochorismatase-like_dom"/>
</dbReference>
<dbReference type="AlphaFoldDB" id="A0A9X4M3C9"/>
<keyword evidence="5" id="KW-1185">Reference proteome</keyword>
<feature type="region of interest" description="Disordered" evidence="2">
    <location>
        <begin position="1"/>
        <end position="25"/>
    </location>
</feature>
<protein>
    <submittedName>
        <fullName evidence="4">Cysteine hydrolase</fullName>
    </submittedName>
</protein>